<evidence type="ECO:0000313" key="1">
    <source>
        <dbReference type="EMBL" id="EXY76659.1"/>
    </source>
</evidence>
<organism evidence="2 3">
    <name type="scientific">Bacteroides fragilis str. 3988T(B)14</name>
    <dbReference type="NCBI Taxonomy" id="1339315"/>
    <lineage>
        <taxon>Bacteria</taxon>
        <taxon>Pseudomonadati</taxon>
        <taxon>Bacteroidota</taxon>
        <taxon>Bacteroidia</taxon>
        <taxon>Bacteroidales</taxon>
        <taxon>Bacteroidaceae</taxon>
        <taxon>Bacteroides</taxon>
    </lineage>
</organism>
<evidence type="ECO:0000313" key="2">
    <source>
        <dbReference type="EMBL" id="EXY76809.1"/>
    </source>
</evidence>
<evidence type="ECO:0000313" key="3">
    <source>
        <dbReference type="Proteomes" id="UP000020529"/>
    </source>
</evidence>
<dbReference type="PATRIC" id="fig|1339315.3.peg.270"/>
<protein>
    <submittedName>
        <fullName evidence="2">Uncharacterized protein</fullName>
    </submittedName>
</protein>
<accession>A0A015SXD6</accession>
<proteinExistence type="predicted"/>
<name>A0A015SXD6_BACFG</name>
<reference evidence="2 3" key="1">
    <citation type="submission" date="2014-02" db="EMBL/GenBank/DDBJ databases">
        <authorList>
            <person name="Sears C."/>
            <person name="Carroll K."/>
            <person name="Sack B.R."/>
            <person name="Qadri F."/>
            <person name="Myers L.L."/>
            <person name="Chung G.-T."/>
            <person name="Escheverria P."/>
            <person name="Fraser C.M."/>
            <person name="Sadzewicz L."/>
            <person name="Shefchek K.A."/>
            <person name="Tallon L."/>
            <person name="Das S.P."/>
            <person name="Daugherty S."/>
            <person name="Mongodin E.F."/>
        </authorList>
    </citation>
    <scope>NUCLEOTIDE SEQUENCE [LARGE SCALE GENOMIC DNA]</scope>
    <source>
        <strain evidence="2">3988T</strain>
        <strain evidence="3">3988T(B)14</strain>
    </source>
</reference>
<dbReference type="Proteomes" id="UP000020529">
    <property type="component" value="Unassembled WGS sequence"/>
</dbReference>
<sequence>MEKEYVMQIAQTIKEQLIGLTPMPVLMSWGISEFAATIFKELPALRIKVNGLLHAGYVIIALNGSDYYEIYLLKDKDVECVNEEVCFNELGDVIDRAIECGTDKEEYEKICHQQLTKLLSGQFS</sequence>
<gene>
    <name evidence="2" type="ORF">M124_4304</name>
    <name evidence="1" type="ORF">M124_4450</name>
</gene>
<dbReference type="AlphaFoldDB" id="A0A015SXD6"/>
<dbReference type="EMBL" id="JGCY01000093">
    <property type="protein sequence ID" value="EXY76809.1"/>
    <property type="molecule type" value="Genomic_DNA"/>
</dbReference>
<dbReference type="EMBL" id="JGCY01000126">
    <property type="protein sequence ID" value="EXY76659.1"/>
    <property type="molecule type" value="Genomic_DNA"/>
</dbReference>
<dbReference type="RefSeq" id="WP_009293444.1">
    <property type="nucleotide sequence ID" value="NZ_JGCY01000093.1"/>
</dbReference>
<comment type="caution">
    <text evidence="2">The sequence shown here is derived from an EMBL/GenBank/DDBJ whole genome shotgun (WGS) entry which is preliminary data.</text>
</comment>